<feature type="transmembrane region" description="Helical" evidence="1">
    <location>
        <begin position="41"/>
        <end position="60"/>
    </location>
</feature>
<dbReference type="InterPro" id="IPR019251">
    <property type="entry name" value="DUF2231_TM"/>
</dbReference>
<accession>A0A6V6Z4C6</accession>
<protein>
    <recommendedName>
        <fullName evidence="2">DUF2231 domain-containing protein</fullName>
    </recommendedName>
</protein>
<evidence type="ECO:0000313" key="3">
    <source>
        <dbReference type="EMBL" id="CAD0006638.1"/>
    </source>
</evidence>
<dbReference type="EMBL" id="CAIJDP010000079">
    <property type="protein sequence ID" value="CAD0006638.1"/>
    <property type="molecule type" value="Genomic_DNA"/>
</dbReference>
<keyword evidence="1" id="KW-1133">Transmembrane helix</keyword>
<keyword evidence="1" id="KW-0472">Membrane</keyword>
<gene>
    <name evidence="3" type="ORF">FLAT13_03403</name>
</gene>
<feature type="transmembrane region" description="Helical" evidence="1">
    <location>
        <begin position="6"/>
        <end position="29"/>
    </location>
</feature>
<evidence type="ECO:0000259" key="2">
    <source>
        <dbReference type="Pfam" id="PF09990"/>
    </source>
</evidence>
<evidence type="ECO:0000313" key="4">
    <source>
        <dbReference type="Proteomes" id="UP000530060"/>
    </source>
</evidence>
<evidence type="ECO:0000256" key="1">
    <source>
        <dbReference type="SAM" id="Phobius"/>
    </source>
</evidence>
<comment type="caution">
    <text evidence="3">The sequence shown here is derived from an EMBL/GenBank/DDBJ whole genome shotgun (WGS) entry which is preliminary data.</text>
</comment>
<reference evidence="3 4" key="1">
    <citation type="submission" date="2020-06" db="EMBL/GenBank/DDBJ databases">
        <authorList>
            <person name="Criscuolo A."/>
        </authorList>
    </citation>
    <scope>NUCLEOTIDE SEQUENCE [LARGE SCALE GENOMIC DNA]</scope>
    <source>
        <strain evidence="4">CIP 111411</strain>
    </source>
</reference>
<proteinExistence type="predicted"/>
<sequence>MMISSTHLHAMVIHFPIALLIIGFLSELVGHLIRKPFFNQAAFYLLILGTFGTIVAYLSGDAAGEGMEEGTLGRAIGMHEEAAIITMWLAMGTCLLYAATVFFKLQSKWFKVISVLLFAAVIGAVSRTAYLGGQLVYKHGAGVELGLPDLNSNQ</sequence>
<feature type="transmembrane region" description="Helical" evidence="1">
    <location>
        <begin position="110"/>
        <end position="130"/>
    </location>
</feature>
<keyword evidence="4" id="KW-1185">Reference proteome</keyword>
<dbReference type="AlphaFoldDB" id="A0A6V6Z4C6"/>
<organism evidence="3 4">
    <name type="scientific">Flavobacterium salmonis</name>
    <dbReference type="NCBI Taxonomy" id="2654844"/>
    <lineage>
        <taxon>Bacteria</taxon>
        <taxon>Pseudomonadati</taxon>
        <taxon>Bacteroidota</taxon>
        <taxon>Flavobacteriia</taxon>
        <taxon>Flavobacteriales</taxon>
        <taxon>Flavobacteriaceae</taxon>
        <taxon>Flavobacterium</taxon>
    </lineage>
</organism>
<keyword evidence="1" id="KW-0812">Transmembrane</keyword>
<feature type="domain" description="DUF2231" evidence="2">
    <location>
        <begin position="8"/>
        <end position="144"/>
    </location>
</feature>
<dbReference type="Pfam" id="PF09990">
    <property type="entry name" value="DUF2231"/>
    <property type="match status" value="1"/>
</dbReference>
<dbReference type="RefSeq" id="WP_180909712.1">
    <property type="nucleotide sequence ID" value="NZ_CAIJDP010000079.1"/>
</dbReference>
<dbReference type="Proteomes" id="UP000530060">
    <property type="component" value="Unassembled WGS sequence"/>
</dbReference>
<feature type="transmembrane region" description="Helical" evidence="1">
    <location>
        <begin position="82"/>
        <end position="103"/>
    </location>
</feature>
<name>A0A6V6Z4C6_9FLAO</name>